<dbReference type="PROSITE" id="PS50102">
    <property type="entry name" value="RRM"/>
    <property type="match status" value="1"/>
</dbReference>
<evidence type="ECO:0000313" key="6">
    <source>
        <dbReference type="Proteomes" id="UP000655225"/>
    </source>
</evidence>
<name>A0A834ZGM8_TETSI</name>
<feature type="compositionally biased region" description="Basic and acidic residues" evidence="3">
    <location>
        <begin position="97"/>
        <end position="161"/>
    </location>
</feature>
<dbReference type="AlphaFoldDB" id="A0A834ZGM8"/>
<dbReference type="EMBL" id="JABCRI010000004">
    <property type="protein sequence ID" value="KAF8406994.1"/>
    <property type="molecule type" value="Genomic_DNA"/>
</dbReference>
<accession>A0A834ZGM8</accession>
<dbReference type="GO" id="GO:0005634">
    <property type="term" value="C:nucleus"/>
    <property type="evidence" value="ECO:0007669"/>
    <property type="project" value="TreeGrafter"/>
</dbReference>
<protein>
    <recommendedName>
        <fullName evidence="4">RRM domain-containing protein</fullName>
    </recommendedName>
</protein>
<organism evidence="5 6">
    <name type="scientific">Tetracentron sinense</name>
    <name type="common">Spur-leaf</name>
    <dbReference type="NCBI Taxonomy" id="13715"/>
    <lineage>
        <taxon>Eukaryota</taxon>
        <taxon>Viridiplantae</taxon>
        <taxon>Streptophyta</taxon>
        <taxon>Embryophyta</taxon>
        <taxon>Tracheophyta</taxon>
        <taxon>Spermatophyta</taxon>
        <taxon>Magnoliopsida</taxon>
        <taxon>Trochodendrales</taxon>
        <taxon>Trochodendraceae</taxon>
        <taxon>Tetracentron</taxon>
    </lineage>
</organism>
<reference evidence="5 6" key="1">
    <citation type="submission" date="2020-04" db="EMBL/GenBank/DDBJ databases">
        <title>Plant Genome Project.</title>
        <authorList>
            <person name="Zhang R.-G."/>
        </authorList>
    </citation>
    <scope>NUCLEOTIDE SEQUENCE [LARGE SCALE GENOMIC DNA]</scope>
    <source>
        <strain evidence="5">YNK0</strain>
        <tissue evidence="5">Leaf</tissue>
    </source>
</reference>
<dbReference type="InterPro" id="IPR050886">
    <property type="entry name" value="RNA-binding_reg"/>
</dbReference>
<evidence type="ECO:0000313" key="5">
    <source>
        <dbReference type="EMBL" id="KAF8406994.1"/>
    </source>
</evidence>
<feature type="region of interest" description="Disordered" evidence="3">
    <location>
        <begin position="83"/>
        <end position="236"/>
    </location>
</feature>
<feature type="domain" description="RRM" evidence="4">
    <location>
        <begin position="7"/>
        <end position="84"/>
    </location>
</feature>
<feature type="compositionally biased region" description="Basic and acidic residues" evidence="3">
    <location>
        <begin position="168"/>
        <end position="209"/>
    </location>
</feature>
<comment type="caution">
    <text evidence="5">The sequence shown here is derived from an EMBL/GenBank/DDBJ whole genome shotgun (WGS) entry which is preliminary data.</text>
</comment>
<keyword evidence="1 2" id="KW-0694">RNA-binding</keyword>
<keyword evidence="6" id="KW-1185">Reference proteome</keyword>
<dbReference type="GO" id="GO:0003723">
    <property type="term" value="F:RNA binding"/>
    <property type="evidence" value="ECO:0007669"/>
    <property type="project" value="UniProtKB-UniRule"/>
</dbReference>
<dbReference type="Gene3D" id="3.30.70.330">
    <property type="match status" value="1"/>
</dbReference>
<dbReference type="InterPro" id="IPR012677">
    <property type="entry name" value="Nucleotide-bd_a/b_plait_sf"/>
</dbReference>
<dbReference type="PANTHER" id="PTHR48024:SF56">
    <property type="entry name" value="HETEROGENEOUS NUCLEAR RIBONUCLEOPROTEIN A0"/>
    <property type="match status" value="1"/>
</dbReference>
<evidence type="ECO:0000259" key="4">
    <source>
        <dbReference type="PROSITE" id="PS50102"/>
    </source>
</evidence>
<dbReference type="SUPFAM" id="SSF54928">
    <property type="entry name" value="RNA-binding domain, RBD"/>
    <property type="match status" value="1"/>
</dbReference>
<dbReference type="Proteomes" id="UP000655225">
    <property type="component" value="Unassembled WGS sequence"/>
</dbReference>
<dbReference type="GO" id="GO:0005739">
    <property type="term" value="C:mitochondrion"/>
    <property type="evidence" value="ECO:0007669"/>
    <property type="project" value="TreeGrafter"/>
</dbReference>
<proteinExistence type="predicted"/>
<dbReference type="Pfam" id="PF00076">
    <property type="entry name" value="RRM_1"/>
    <property type="match status" value="1"/>
</dbReference>
<dbReference type="PANTHER" id="PTHR48024">
    <property type="entry name" value="GEO13361P1-RELATED"/>
    <property type="match status" value="1"/>
</dbReference>
<dbReference type="OMA" id="NERAYEH"/>
<dbReference type="InterPro" id="IPR000504">
    <property type="entry name" value="RRM_dom"/>
</dbReference>
<evidence type="ECO:0000256" key="2">
    <source>
        <dbReference type="PROSITE-ProRule" id="PRU00176"/>
    </source>
</evidence>
<dbReference type="OrthoDB" id="272703at2759"/>
<dbReference type="InterPro" id="IPR035979">
    <property type="entry name" value="RBD_domain_sf"/>
</dbReference>
<evidence type="ECO:0000256" key="1">
    <source>
        <dbReference type="ARBA" id="ARBA00022884"/>
    </source>
</evidence>
<gene>
    <name evidence="5" type="ORF">HHK36_006115</name>
</gene>
<sequence length="418" mass="48887">MTIDDDNSIYVGGLPYDCSEDAIRRVFDLYGAIVAIKIINDREIGGKCYGFVTFTNPRSAVDAINDMDGRSIGGRVVRVNEARTRGGRPNFSRKNIRHDTGRDINWDRGRDRERDYDHDRDRYRDRNSDRSRDSDLEKERGYARAHDHDRTRDHFRDRDQDREDIEQESTRNHIQDWERDRDLSQDRDRQMDRTNDHDRSRDKDKDQQSKNRKGSSFIDRRSRELSSSSSDDYHDQVKEQLEISIQRREELQNEISHIEEKFEEKQQLVLDLQKKSQKLEDALATAKKLSSHRQMQLGKVIATCTILPLFNKDSAAKCLVMMVASLCVFYSCIDVICKYRTTLKDSKAVNRNSSRVYIGWNQKVQKLLFDACFTYIYVVNRMQQSLVDMTMIEADVGDDAGMRDGALYPNGRHDITLN</sequence>
<dbReference type="SMART" id="SM00360">
    <property type="entry name" value="RRM"/>
    <property type="match status" value="1"/>
</dbReference>
<evidence type="ECO:0000256" key="3">
    <source>
        <dbReference type="SAM" id="MobiDB-lite"/>
    </source>
</evidence>